<dbReference type="RefSeq" id="WP_185623853.1">
    <property type="nucleotide sequence ID" value="NZ_JABGBW010000002.1"/>
</dbReference>
<keyword evidence="2" id="KW-1003">Cell membrane</keyword>
<feature type="domain" description="ABC transporter" evidence="8">
    <location>
        <begin position="2"/>
        <end position="237"/>
    </location>
</feature>
<dbReference type="EMBL" id="JABGBW010000002">
    <property type="protein sequence ID" value="MBC2575830.1"/>
    <property type="molecule type" value="Genomic_DNA"/>
</dbReference>
<dbReference type="InterPro" id="IPR003593">
    <property type="entry name" value="AAA+_ATPase"/>
</dbReference>
<organism evidence="9 10">
    <name type="scientific">Peptostreptococcus canis</name>
    <dbReference type="NCBI Taxonomy" id="1159213"/>
    <lineage>
        <taxon>Bacteria</taxon>
        <taxon>Bacillati</taxon>
        <taxon>Bacillota</taxon>
        <taxon>Clostridia</taxon>
        <taxon>Peptostreptococcales</taxon>
        <taxon>Peptostreptococcaceae</taxon>
        <taxon>Peptostreptococcus</taxon>
    </lineage>
</organism>
<evidence type="ECO:0000256" key="6">
    <source>
        <dbReference type="ARBA" id="ARBA00022970"/>
    </source>
</evidence>
<keyword evidence="3" id="KW-0547">Nucleotide-binding</keyword>
<evidence type="ECO:0000256" key="7">
    <source>
        <dbReference type="ARBA" id="ARBA00023136"/>
    </source>
</evidence>
<protein>
    <submittedName>
        <fullName evidence="9">Methionine ABC transporter ATP-binding protein</fullName>
    </submittedName>
</protein>
<dbReference type="Gene3D" id="3.40.50.300">
    <property type="entry name" value="P-loop containing nucleotide triphosphate hydrolases"/>
    <property type="match status" value="1"/>
</dbReference>
<keyword evidence="1" id="KW-0813">Transport</keyword>
<keyword evidence="4 9" id="KW-0067">ATP-binding</keyword>
<evidence type="ECO:0000313" key="10">
    <source>
        <dbReference type="Proteomes" id="UP000713904"/>
    </source>
</evidence>
<dbReference type="InterPro" id="IPR018449">
    <property type="entry name" value="NIL_domain"/>
</dbReference>
<accession>A0ABR6TKI3</accession>
<keyword evidence="10" id="KW-1185">Reference proteome</keyword>
<dbReference type="InterPro" id="IPR041701">
    <property type="entry name" value="MetN_ABC"/>
</dbReference>
<dbReference type="InterPro" id="IPR045865">
    <property type="entry name" value="ACT-like_dom_sf"/>
</dbReference>
<dbReference type="InterPro" id="IPR050086">
    <property type="entry name" value="MetN_ABC_transporter-like"/>
</dbReference>
<sequence length="322" mass="36581">MIEIKNVNKYYGDYRVLKDVDFTINEGEIFGIIGHSGAGKSTLLRCINRLESFDNGDIVVDGKNIMSLNDSELREMRKNLGMIFQHFSLLERMTVFQNVALPMECFGYKKSEIKERVEKLLDLVGILDKKNEKPRNLSGGQKQRVAIARALTMKPRVLLCDEATSALDPKTTNSILSLLQEINEKLGITIVVVTHQMEVIKQICTRTAIMDKGEVLQIGETEEIFLSNTKPLRKLLGEESIVLPEGKNLKLLFTNDRSNDAIITGMARELNVDVSIVFGKLEKFREDILGSLIINIPDGYVEQVKEYLNKKNMRWQEVDDEL</sequence>
<reference evidence="9 10" key="1">
    <citation type="submission" date="2020-05" db="EMBL/GenBank/DDBJ databases">
        <title>Draft genome of xy-202 and genomic insight in genome of the genus Peptostreptococcus.</title>
        <authorList>
            <person name="Zhang Z."/>
        </authorList>
    </citation>
    <scope>NUCLEOTIDE SEQUENCE [LARGE SCALE GENOMIC DNA]</scope>
    <source>
        <strain evidence="9 10">DSM 27025</strain>
    </source>
</reference>
<dbReference type="Pfam" id="PF00005">
    <property type="entry name" value="ABC_tran"/>
    <property type="match status" value="1"/>
</dbReference>
<dbReference type="Gene3D" id="3.30.70.260">
    <property type="match status" value="1"/>
</dbReference>
<evidence type="ECO:0000256" key="5">
    <source>
        <dbReference type="ARBA" id="ARBA00022967"/>
    </source>
</evidence>
<dbReference type="PANTHER" id="PTHR43166:SF30">
    <property type="entry name" value="METHIONINE IMPORT ATP-BINDING PROTEIN METN"/>
    <property type="match status" value="1"/>
</dbReference>
<dbReference type="SUPFAM" id="SSF52540">
    <property type="entry name" value="P-loop containing nucleoside triphosphate hydrolases"/>
    <property type="match status" value="1"/>
</dbReference>
<evidence type="ECO:0000256" key="1">
    <source>
        <dbReference type="ARBA" id="ARBA00022448"/>
    </source>
</evidence>
<dbReference type="PROSITE" id="PS00211">
    <property type="entry name" value="ABC_TRANSPORTER_1"/>
    <property type="match status" value="1"/>
</dbReference>
<dbReference type="InterPro" id="IPR003439">
    <property type="entry name" value="ABC_transporter-like_ATP-bd"/>
</dbReference>
<proteinExistence type="predicted"/>
<gene>
    <name evidence="9" type="ORF">HLB29_03930</name>
</gene>
<dbReference type="CDD" id="cd03258">
    <property type="entry name" value="ABC_MetN_methionine_transporter"/>
    <property type="match status" value="1"/>
</dbReference>
<dbReference type="Proteomes" id="UP000713904">
    <property type="component" value="Unassembled WGS sequence"/>
</dbReference>
<dbReference type="InterPro" id="IPR027417">
    <property type="entry name" value="P-loop_NTPase"/>
</dbReference>
<comment type="caution">
    <text evidence="9">The sequence shown here is derived from an EMBL/GenBank/DDBJ whole genome shotgun (WGS) entry which is preliminary data.</text>
</comment>
<evidence type="ECO:0000256" key="3">
    <source>
        <dbReference type="ARBA" id="ARBA00022741"/>
    </source>
</evidence>
<evidence type="ECO:0000256" key="2">
    <source>
        <dbReference type="ARBA" id="ARBA00022475"/>
    </source>
</evidence>
<evidence type="ECO:0000256" key="4">
    <source>
        <dbReference type="ARBA" id="ARBA00022840"/>
    </source>
</evidence>
<name>A0ABR6TKI3_9FIRM</name>
<evidence type="ECO:0000259" key="8">
    <source>
        <dbReference type="PROSITE" id="PS50893"/>
    </source>
</evidence>
<keyword evidence="5" id="KW-1278">Translocase</keyword>
<dbReference type="SMART" id="SM00382">
    <property type="entry name" value="AAA"/>
    <property type="match status" value="1"/>
</dbReference>
<dbReference type="GO" id="GO:0005524">
    <property type="term" value="F:ATP binding"/>
    <property type="evidence" value="ECO:0007669"/>
    <property type="project" value="UniProtKB-KW"/>
</dbReference>
<dbReference type="InterPro" id="IPR017871">
    <property type="entry name" value="ABC_transporter-like_CS"/>
</dbReference>
<dbReference type="SUPFAM" id="SSF55021">
    <property type="entry name" value="ACT-like"/>
    <property type="match status" value="1"/>
</dbReference>
<dbReference type="Pfam" id="PF09383">
    <property type="entry name" value="NIL"/>
    <property type="match status" value="1"/>
</dbReference>
<dbReference type="PANTHER" id="PTHR43166">
    <property type="entry name" value="AMINO ACID IMPORT ATP-BINDING PROTEIN"/>
    <property type="match status" value="1"/>
</dbReference>
<keyword evidence="7" id="KW-0472">Membrane</keyword>
<dbReference type="SMART" id="SM00930">
    <property type="entry name" value="NIL"/>
    <property type="match status" value="1"/>
</dbReference>
<evidence type="ECO:0000313" key="9">
    <source>
        <dbReference type="EMBL" id="MBC2575830.1"/>
    </source>
</evidence>
<dbReference type="PROSITE" id="PS50893">
    <property type="entry name" value="ABC_TRANSPORTER_2"/>
    <property type="match status" value="1"/>
</dbReference>
<keyword evidence="6" id="KW-0029">Amino-acid transport</keyword>